<evidence type="ECO:0000313" key="1">
    <source>
        <dbReference type="EMBL" id="QBR92719.1"/>
    </source>
</evidence>
<sequence>MDGLTTSSTEIDEATRAVRVAVAATTGSDRAADGVRVCATRIPGDVITIDPVPWWQGGGWRLPSGPRPPGLPPDAWVVAIYLDQHGWNAARMVVLPRRPTDPAGSFLPKSDSLVGLSNDTDWAKEIRAENVCSGSVRSVFQPGRSASTRWMTLGAASGDDGEDTVLFRKPGFLGIWHDVGHFRSDQYWAAFGGTSVDYRWRRG</sequence>
<dbReference type="Proteomes" id="UP000294894">
    <property type="component" value="Chromosome"/>
</dbReference>
<reference evidence="1 2" key="1">
    <citation type="submission" date="2019-03" db="EMBL/GenBank/DDBJ databases">
        <title>Three New Species of Nocardioides, Nocardioides euryhalodurans sp. nov., Nocardioides seonyuensis sp. nov. and Nocardioides eburneoflavus sp. nov., Iolated from Soil.</title>
        <authorList>
            <person name="Roh S.G."/>
            <person name="Lee C."/>
            <person name="Kim M.-K."/>
            <person name="Kim S.B."/>
        </authorList>
    </citation>
    <scope>NUCLEOTIDE SEQUENCE [LARGE SCALE GENOMIC DNA]</scope>
    <source>
        <strain evidence="1 2">MMS17-SY117</strain>
    </source>
</reference>
<evidence type="ECO:0000313" key="2">
    <source>
        <dbReference type="Proteomes" id="UP000294894"/>
    </source>
</evidence>
<accession>A0A4P7GLH8</accession>
<dbReference type="KEGG" id="noy:EXE57_10855"/>
<dbReference type="RefSeq" id="WP_135077413.1">
    <property type="nucleotide sequence ID" value="NZ_CP038267.1"/>
</dbReference>
<keyword evidence="2" id="KW-1185">Reference proteome</keyword>
<dbReference type="EMBL" id="CP038267">
    <property type="protein sequence ID" value="QBR92719.1"/>
    <property type="molecule type" value="Genomic_DNA"/>
</dbReference>
<protein>
    <submittedName>
        <fullName evidence="1">Uncharacterized protein</fullName>
    </submittedName>
</protein>
<name>A0A4P7GLH8_9ACTN</name>
<gene>
    <name evidence="1" type="ORF">EXE57_10855</name>
</gene>
<proteinExistence type="predicted"/>
<organism evidence="1 2">
    <name type="scientific">Nocardioides euryhalodurans</name>
    <dbReference type="NCBI Taxonomy" id="2518370"/>
    <lineage>
        <taxon>Bacteria</taxon>
        <taxon>Bacillati</taxon>
        <taxon>Actinomycetota</taxon>
        <taxon>Actinomycetes</taxon>
        <taxon>Propionibacteriales</taxon>
        <taxon>Nocardioidaceae</taxon>
        <taxon>Nocardioides</taxon>
    </lineage>
</organism>
<dbReference type="AlphaFoldDB" id="A0A4P7GLH8"/>